<feature type="binding site" evidence="6">
    <location>
        <begin position="54"/>
        <end position="57"/>
    </location>
    <ligand>
        <name>carbamoyl phosphate</name>
        <dbReference type="ChEBI" id="CHEBI:58228"/>
    </ligand>
</feature>
<dbReference type="InterPro" id="IPR006131">
    <property type="entry name" value="Asp_carbamoyltransf_Asp/Orn-bd"/>
</dbReference>
<dbReference type="InterPro" id="IPR006130">
    <property type="entry name" value="Asp/Orn_carbamoylTrfase"/>
</dbReference>
<feature type="binding site" evidence="6">
    <location>
        <position position="163"/>
    </location>
    <ligand>
        <name>L-ornithine</name>
        <dbReference type="ChEBI" id="CHEBI:46911"/>
    </ligand>
</feature>
<dbReference type="Pfam" id="PF02729">
    <property type="entry name" value="OTCace_N"/>
    <property type="match status" value="1"/>
</dbReference>
<comment type="caution">
    <text evidence="9">The sequence shown here is derived from an EMBL/GenBank/DDBJ whole genome shotgun (WGS) entry which is preliminary data.</text>
</comment>
<comment type="pathway">
    <text evidence="1">Amino-acid biosynthesis; L-arginine biosynthesis; L-arginine from L-ornithine and carbamoyl phosphate: step 1/3.</text>
</comment>
<organism evidence="9 10">
    <name type="scientific">Pseudomonas syringae pv. delphinii</name>
    <dbReference type="NCBI Taxonomy" id="192088"/>
    <lineage>
        <taxon>Bacteria</taxon>
        <taxon>Pseudomonadati</taxon>
        <taxon>Pseudomonadota</taxon>
        <taxon>Gammaproteobacteria</taxon>
        <taxon>Pseudomonadales</taxon>
        <taxon>Pseudomonadaceae</taxon>
        <taxon>Pseudomonas</taxon>
    </lineage>
</organism>
<dbReference type="PRINTS" id="PR00100">
    <property type="entry name" value="AOTCASE"/>
</dbReference>
<dbReference type="Pfam" id="PF00185">
    <property type="entry name" value="OTCace"/>
    <property type="match status" value="1"/>
</dbReference>
<evidence type="ECO:0000256" key="5">
    <source>
        <dbReference type="ARBA" id="ARBA00048772"/>
    </source>
</evidence>
<dbReference type="InterPro" id="IPR036901">
    <property type="entry name" value="Asp/Orn_carbamoylTrfase_sf"/>
</dbReference>
<proteinExistence type="inferred from homology"/>
<evidence type="ECO:0000256" key="3">
    <source>
        <dbReference type="ARBA" id="ARBA00013007"/>
    </source>
</evidence>
<feature type="binding site" evidence="6">
    <location>
        <position position="288"/>
    </location>
    <ligand>
        <name>carbamoyl phosphate</name>
        <dbReference type="ChEBI" id="CHEBI:58228"/>
    </ligand>
</feature>
<dbReference type="InterPro" id="IPR002292">
    <property type="entry name" value="Orn/put_carbamltrans"/>
</dbReference>
<feature type="binding site" evidence="6">
    <location>
        <position position="220"/>
    </location>
    <ligand>
        <name>L-ornithine</name>
        <dbReference type="ChEBI" id="CHEBI:46911"/>
    </ligand>
</feature>
<gene>
    <name evidence="9" type="ORF">ALQ28_04497</name>
</gene>
<comment type="subcellular location">
    <subcellularLocation>
        <location evidence="6">Cytoplasm</location>
    </subcellularLocation>
</comment>
<comment type="catalytic activity">
    <reaction evidence="5 6">
        <text>carbamoyl phosphate + L-ornithine = L-citrulline + phosphate + H(+)</text>
        <dbReference type="Rhea" id="RHEA:19513"/>
        <dbReference type="ChEBI" id="CHEBI:15378"/>
        <dbReference type="ChEBI" id="CHEBI:43474"/>
        <dbReference type="ChEBI" id="CHEBI:46911"/>
        <dbReference type="ChEBI" id="CHEBI:57743"/>
        <dbReference type="ChEBI" id="CHEBI:58228"/>
        <dbReference type="EC" id="2.1.3.3"/>
    </reaction>
</comment>
<dbReference type="InterPro" id="IPR024904">
    <property type="entry name" value="OTCase_ArgI"/>
</dbReference>
<keyword evidence="6" id="KW-0963">Cytoplasm</keyword>
<reference evidence="9 10" key="1">
    <citation type="submission" date="2018-08" db="EMBL/GenBank/DDBJ databases">
        <title>Recombination of ecologically and evolutionarily significant loci maintains genetic cohesion in the Pseudomonas syringae species complex.</title>
        <authorList>
            <person name="Dillon M."/>
            <person name="Thakur S."/>
            <person name="Almeida R.N.D."/>
            <person name="Weir B.S."/>
            <person name="Guttman D.S."/>
        </authorList>
    </citation>
    <scope>NUCLEOTIDE SEQUENCE [LARGE SCALE GENOMIC DNA]</scope>
    <source>
        <strain evidence="9 10">ICMP 4330</strain>
    </source>
</reference>
<dbReference type="GO" id="GO:0019240">
    <property type="term" value="P:citrulline biosynthetic process"/>
    <property type="evidence" value="ECO:0007669"/>
    <property type="project" value="TreeGrafter"/>
</dbReference>
<accession>A0A3M4BE43</accession>
<evidence type="ECO:0000256" key="4">
    <source>
        <dbReference type="ARBA" id="ARBA00022679"/>
    </source>
</evidence>
<dbReference type="AlphaFoldDB" id="A0A3M4BE43"/>
<feature type="binding site" evidence="6">
    <location>
        <begin position="260"/>
        <end position="261"/>
    </location>
    <ligand>
        <name>carbamoyl phosphate</name>
        <dbReference type="ChEBI" id="CHEBI:58228"/>
    </ligand>
</feature>
<dbReference type="InterPro" id="IPR006132">
    <property type="entry name" value="Asp/Orn_carbamoyltranf_P-bd"/>
</dbReference>
<dbReference type="FunFam" id="3.40.50.1370:FF:000008">
    <property type="entry name" value="Ornithine carbamoyltransferase"/>
    <property type="match status" value="1"/>
</dbReference>
<dbReference type="Proteomes" id="UP000267908">
    <property type="component" value="Unassembled WGS sequence"/>
</dbReference>
<keyword evidence="4 6" id="KW-0808">Transferase</keyword>
<evidence type="ECO:0000256" key="6">
    <source>
        <dbReference type="HAMAP-Rule" id="MF_01109"/>
    </source>
</evidence>
<dbReference type="GO" id="GO:0016597">
    <property type="term" value="F:amino acid binding"/>
    <property type="evidence" value="ECO:0007669"/>
    <property type="project" value="InterPro"/>
</dbReference>
<evidence type="ECO:0000259" key="7">
    <source>
        <dbReference type="Pfam" id="PF00185"/>
    </source>
</evidence>
<evidence type="ECO:0000256" key="2">
    <source>
        <dbReference type="ARBA" id="ARBA00007805"/>
    </source>
</evidence>
<dbReference type="SUPFAM" id="SSF53671">
    <property type="entry name" value="Aspartate/ornithine carbamoyltransferase"/>
    <property type="match status" value="1"/>
</dbReference>
<evidence type="ECO:0000256" key="1">
    <source>
        <dbReference type="ARBA" id="ARBA00004975"/>
    </source>
</evidence>
<dbReference type="EC" id="2.1.3.3" evidence="3 6"/>
<feature type="binding site" evidence="6">
    <location>
        <begin position="132"/>
        <end position="135"/>
    </location>
    <ligand>
        <name>carbamoyl phosphate</name>
        <dbReference type="ChEBI" id="CHEBI:58228"/>
    </ligand>
</feature>
<comment type="similarity">
    <text evidence="2 6">Belongs to the aspartate/ornithine carbamoyltransferase superfamily. OTCase family.</text>
</comment>
<dbReference type="NCBIfam" id="NF001986">
    <property type="entry name" value="PRK00779.1"/>
    <property type="match status" value="1"/>
</dbReference>
<dbReference type="GO" id="GO:0042450">
    <property type="term" value="P:L-arginine biosynthetic process via ornithine"/>
    <property type="evidence" value="ECO:0007669"/>
    <property type="project" value="UniProtKB-UniRule"/>
</dbReference>
<evidence type="ECO:0000259" key="8">
    <source>
        <dbReference type="Pfam" id="PF02729"/>
    </source>
</evidence>
<dbReference type="Gene3D" id="3.40.50.1370">
    <property type="entry name" value="Aspartate/ornithine carbamoyltransferase"/>
    <property type="match status" value="2"/>
</dbReference>
<feature type="binding site" evidence="6">
    <location>
        <position position="81"/>
    </location>
    <ligand>
        <name>carbamoyl phosphate</name>
        <dbReference type="ChEBI" id="CHEBI:58228"/>
    </ligand>
</feature>
<dbReference type="PANTHER" id="PTHR45753:SF3">
    <property type="entry name" value="ORNITHINE TRANSCARBAMYLASE, MITOCHONDRIAL"/>
    <property type="match status" value="1"/>
</dbReference>
<dbReference type="HAMAP" id="MF_01109">
    <property type="entry name" value="OTCase"/>
    <property type="match status" value="1"/>
</dbReference>
<evidence type="ECO:0000313" key="10">
    <source>
        <dbReference type="Proteomes" id="UP000267908"/>
    </source>
</evidence>
<dbReference type="EMBL" id="RBQG01000057">
    <property type="protein sequence ID" value="RMP17409.1"/>
    <property type="molecule type" value="Genomic_DNA"/>
</dbReference>
<dbReference type="PROSITE" id="PS00097">
    <property type="entry name" value="CARBAMOYLTRANSFERASE"/>
    <property type="match status" value="1"/>
</dbReference>
<feature type="domain" description="Aspartate/ornithine carbamoyltransferase Asp/Orn-binding" evidence="7">
    <location>
        <begin position="151"/>
        <end position="298"/>
    </location>
</feature>
<dbReference type="GO" id="GO:0004585">
    <property type="term" value="F:ornithine carbamoyltransferase activity"/>
    <property type="evidence" value="ECO:0007669"/>
    <property type="project" value="UniProtKB-UniRule"/>
</dbReference>
<feature type="binding site" evidence="6">
    <location>
        <position position="105"/>
    </location>
    <ligand>
        <name>carbamoyl phosphate</name>
        <dbReference type="ChEBI" id="CHEBI:58228"/>
    </ligand>
</feature>
<dbReference type="GO" id="GO:0005737">
    <property type="term" value="C:cytoplasm"/>
    <property type="evidence" value="ECO:0007669"/>
    <property type="project" value="UniProtKB-SubCell"/>
</dbReference>
<protein>
    <recommendedName>
        <fullName evidence="3 6">Ornithine carbamoyltransferase</fullName>
        <shortName evidence="6">OTCase</shortName>
        <ecNumber evidence="3 6">2.1.3.3</ecNumber>
    </recommendedName>
</protein>
<feature type="binding site" evidence="6">
    <location>
        <begin position="224"/>
        <end position="225"/>
    </location>
    <ligand>
        <name>L-ornithine</name>
        <dbReference type="ChEBI" id="CHEBI:46911"/>
    </ligand>
</feature>
<feature type="domain" description="Aspartate/ornithine carbamoyltransferase carbamoyl-P binding" evidence="8">
    <location>
        <begin position="5"/>
        <end position="145"/>
    </location>
</feature>
<evidence type="ECO:0000313" key="9">
    <source>
        <dbReference type="EMBL" id="RMP17409.1"/>
    </source>
</evidence>
<dbReference type="PRINTS" id="PR00102">
    <property type="entry name" value="OTCASE"/>
</dbReference>
<name>A0A3M4BE43_9PSED</name>
<dbReference type="NCBIfam" id="TIGR00658">
    <property type="entry name" value="orni_carb_tr"/>
    <property type="match status" value="1"/>
</dbReference>
<dbReference type="PANTHER" id="PTHR45753">
    <property type="entry name" value="ORNITHINE CARBAMOYLTRANSFERASE, MITOCHONDRIAL"/>
    <property type="match status" value="1"/>
</dbReference>
<sequence>MMNARHFLSMMDYTPDELLGLIRRGVELKDLRNRGVLFEPLKNRVLGMIFEKSSTRTRLSFEAGMIQLGGQAIFLSHRDTQLGRGEPIADSAKVISRMLDAVMIRTYAHSNLTEFAANSRVPVINGLSDDLHPCQLLADMQTFLEHRGSIKGKTVAWIGDGNNMCNSYIEAAIQFDFRLRVACPAGYEPNPEFLALAGERVTVVRDPKTAVAGAHLVSTDVWTSMGQEEETARRKALFAPFQVTRALLDLADKDVLFMHCLPAHRGEEISVDLLDDARSVAWDQAENRLHAQKALLEFLVAPCFQPA</sequence>